<gene>
    <name evidence="8" type="ORF">EV645_3101</name>
</gene>
<feature type="signal peptide" evidence="6">
    <location>
        <begin position="1"/>
        <end position="28"/>
    </location>
</feature>
<dbReference type="RefSeq" id="WP_130444234.1">
    <property type="nucleotide sequence ID" value="NZ_SHKR01000012.1"/>
</dbReference>
<keyword evidence="1 4" id="KW-0645">Protease</keyword>
<dbReference type="InterPro" id="IPR000209">
    <property type="entry name" value="Peptidase_S8/S53_dom"/>
</dbReference>
<dbReference type="PANTHER" id="PTHR42884">
    <property type="entry name" value="PROPROTEIN CONVERTASE SUBTILISIN/KEXIN-RELATED"/>
    <property type="match status" value="1"/>
</dbReference>
<accession>A0A4Q7WZE0</accession>
<keyword evidence="2 4" id="KW-0378">Hydrolase</keyword>
<evidence type="ECO:0000256" key="4">
    <source>
        <dbReference type="PROSITE-ProRule" id="PRU01240"/>
    </source>
</evidence>
<dbReference type="OrthoDB" id="3403864at2"/>
<feature type="domain" description="Peptidase S8/S53" evidence="7">
    <location>
        <begin position="203"/>
        <end position="690"/>
    </location>
</feature>
<dbReference type="GO" id="GO:0005886">
    <property type="term" value="C:plasma membrane"/>
    <property type="evidence" value="ECO:0007669"/>
    <property type="project" value="TreeGrafter"/>
</dbReference>
<evidence type="ECO:0000313" key="8">
    <source>
        <dbReference type="EMBL" id="RZU15563.1"/>
    </source>
</evidence>
<dbReference type="PROSITE" id="PS51892">
    <property type="entry name" value="SUBTILASE"/>
    <property type="match status" value="1"/>
</dbReference>
<evidence type="ECO:0000313" key="9">
    <source>
        <dbReference type="Proteomes" id="UP000292027"/>
    </source>
</evidence>
<dbReference type="GO" id="GO:0016485">
    <property type="term" value="P:protein processing"/>
    <property type="evidence" value="ECO:0007669"/>
    <property type="project" value="TreeGrafter"/>
</dbReference>
<evidence type="ECO:0000256" key="6">
    <source>
        <dbReference type="SAM" id="SignalP"/>
    </source>
</evidence>
<dbReference type="PANTHER" id="PTHR42884:SF14">
    <property type="entry name" value="NEUROENDOCRINE CONVERTASE 1"/>
    <property type="match status" value="1"/>
</dbReference>
<dbReference type="InterPro" id="IPR036852">
    <property type="entry name" value="Peptidase_S8/S53_dom_sf"/>
</dbReference>
<keyword evidence="6" id="KW-0732">Signal</keyword>
<dbReference type="Gene3D" id="3.40.50.200">
    <property type="entry name" value="Peptidase S8/S53 domain"/>
    <property type="match status" value="2"/>
</dbReference>
<organism evidence="8 9">
    <name type="scientific">Kribbella rubisoli</name>
    <dbReference type="NCBI Taxonomy" id="3075929"/>
    <lineage>
        <taxon>Bacteria</taxon>
        <taxon>Bacillati</taxon>
        <taxon>Actinomycetota</taxon>
        <taxon>Actinomycetes</taxon>
        <taxon>Propionibacteriales</taxon>
        <taxon>Kribbellaceae</taxon>
        <taxon>Kribbella</taxon>
    </lineage>
</organism>
<evidence type="ECO:0000256" key="2">
    <source>
        <dbReference type="ARBA" id="ARBA00022801"/>
    </source>
</evidence>
<keyword evidence="3 4" id="KW-0720">Serine protease</keyword>
<dbReference type="InterPro" id="IPR015500">
    <property type="entry name" value="Peptidase_S8_subtilisin-rel"/>
</dbReference>
<protein>
    <submittedName>
        <fullName evidence="8">Subtilase family protein</fullName>
    </submittedName>
</protein>
<evidence type="ECO:0000256" key="1">
    <source>
        <dbReference type="ARBA" id="ARBA00022670"/>
    </source>
</evidence>
<evidence type="ECO:0000256" key="5">
    <source>
        <dbReference type="SAM" id="MobiDB-lite"/>
    </source>
</evidence>
<comment type="similarity">
    <text evidence="4">Belongs to the peptidase S8 family.</text>
</comment>
<dbReference type="EMBL" id="SHKR01000012">
    <property type="protein sequence ID" value="RZU15563.1"/>
    <property type="molecule type" value="Genomic_DNA"/>
</dbReference>
<dbReference type="PROSITE" id="PS00138">
    <property type="entry name" value="SUBTILASE_SER"/>
    <property type="match status" value="1"/>
</dbReference>
<dbReference type="Pfam" id="PF00082">
    <property type="entry name" value="Peptidase_S8"/>
    <property type="match status" value="1"/>
</dbReference>
<proteinExistence type="inferred from homology"/>
<dbReference type="PRINTS" id="PR00723">
    <property type="entry name" value="SUBTILISIN"/>
</dbReference>
<feature type="active site" description="Charge relay system" evidence="4">
    <location>
        <position position="437"/>
    </location>
</feature>
<sequence>MRRRLRYSAALVGLTGLIIASMSAPVHAATQDHSPPGHGPGAMQVQSASDAASSKLDPKLQAKVKKGDTAPVAVFATVQGDTAKAQQVLGNAHVAKSGDAALVMGSIPVQALPKLAAVPGVVSVQPVELARTGQPLSDPDPSLHQAPTAAELKAALAKVKSDDVPYDQAPPLRGSNFDKLRKQNLLDAKSHNFTGAWNAGFAGQGVTVGVLDGGTDWGHPDLVNTWQTWSGQTGDKAGWNGWPKAFDPYGTLQWLSAPDQVDQGLSWFTKTTAATCTVTAKTCSVDFATKTGPSRNFSAPTGTKEHTYSFPAKWSKSGKVMLGSHPDDHLLQLYGERPGFLITDPHTAGVYDTVYVDLDDDYSFADEKPVTKSSPASYRDMNGDGYTDLSGGLLYYISDGKTPIPGGLDMFGVDDTSYGSGQLVAWTGDFDPAIEGHGTLTASNIVGQAVINGKAPTFKDLPGGKYAGAVLGGAPKAKLAPFGDIYMGFDFSTQFGYLLSTRKGVDVTSNSYGESTTDNDGWDAASQEADVIHDGFKTTALFSTGNGAPGFGTATAAAPSTAIEVGASTQFGGTGWDSIVRTSQITDNDVMVWSNRGFGANATNGVDVVADGAYAPGDATLNTILDGRNAWVTWGGTSRSTPVAAGATALVYQAYEKAHHGAVPAGFYSTAQDILKSSAKDLGYDSNVQGSGSIDAGKAVASALGTRATVSPTEWRVGDYRGTEYPVFANIISPGGTDTQKFDINGGGAWQVSDRQLVRTDSDTLSFSSKDLSQESTGNFNAPDYLIDLTKQVKQHRNADLMVVKLEYPRNEFDGNNDLTEDQAWRLLTYNWTDVNHDGKLWTDKNHNGVVNHTDKTTSSNIDGFLDLDFAKSEMEQGEYSRFMYHRAGSNALQSYVADPAKRMADGLFLGLQHSATNKAIPVTDFKVSIDWYQNTDWKWVTTPHTAVGSFNASIKVPSNAPYGMYSGAVVLTRGSDSMVVPVSVAVAAKVTQDANGKITGAVTFGGDDVAQSQRNLTYNNGTVFGANDWTWRAESGDWRFFYLDVPKTPAEGTKFLANTSWEDSGPYTDLDTLIMGRSVNHFQLEPDSVYGAPYTIDTVGKSPNTNVRTGAWLFNTATGGPADVVTAPAQEGLQALALHQVSWQGDKFNTPFKVQLGSASVTPSSVVQTATGDTGGFDVTFDSSVPLDGLKAEAFGLSQPSTTTETAHQDNPDDPSTASVKKNITLSHASRLSVSTALDSNDLDLYVVRDANNDGVFSPSEIVASSAGGTANEAVDLVNPPDGNYQIWVHGFSVTGTPAFTLNVNAIQGNDLTVSGLPTGPVAAGTPVTLHVDYNKAMTPGQSYNGELLLGPASAPTALSVPIKITR</sequence>
<name>A0A4Q7WZE0_9ACTN</name>
<feature type="region of interest" description="Disordered" evidence="5">
    <location>
        <begin position="1201"/>
        <end position="1220"/>
    </location>
</feature>
<dbReference type="Proteomes" id="UP000292027">
    <property type="component" value="Unassembled WGS sequence"/>
</dbReference>
<feature type="region of interest" description="Disordered" evidence="5">
    <location>
        <begin position="28"/>
        <end position="57"/>
    </location>
</feature>
<feature type="active site" description="Charge relay system" evidence="4">
    <location>
        <position position="212"/>
    </location>
</feature>
<keyword evidence="9" id="KW-1185">Reference proteome</keyword>
<dbReference type="SUPFAM" id="SSF52743">
    <property type="entry name" value="Subtilisin-like"/>
    <property type="match status" value="1"/>
</dbReference>
<dbReference type="InterPro" id="IPR023828">
    <property type="entry name" value="Peptidase_S8_Ser-AS"/>
</dbReference>
<dbReference type="GO" id="GO:0004252">
    <property type="term" value="F:serine-type endopeptidase activity"/>
    <property type="evidence" value="ECO:0007669"/>
    <property type="project" value="UniProtKB-UniRule"/>
</dbReference>
<dbReference type="Gene3D" id="2.60.120.380">
    <property type="match status" value="1"/>
</dbReference>
<reference evidence="8 9" key="1">
    <citation type="journal article" date="2015" name="Stand. Genomic Sci.">
        <title>Genomic Encyclopedia of Bacterial and Archaeal Type Strains, Phase III: the genomes of soil and plant-associated and newly described type strains.</title>
        <authorList>
            <person name="Whitman W.B."/>
            <person name="Woyke T."/>
            <person name="Klenk H.P."/>
            <person name="Zhou Y."/>
            <person name="Lilburn T.G."/>
            <person name="Beck B.J."/>
            <person name="De Vos P."/>
            <person name="Vandamme P."/>
            <person name="Eisen J.A."/>
            <person name="Garrity G."/>
            <person name="Hugenholtz P."/>
            <person name="Kyrpides N.C."/>
        </authorList>
    </citation>
    <scope>NUCLEOTIDE SEQUENCE [LARGE SCALE GENOMIC DNA]</scope>
    <source>
        <strain evidence="8 9">VKM Ac-2540</strain>
    </source>
</reference>
<feature type="chain" id="PRO_5020420295" evidence="6">
    <location>
        <begin position="29"/>
        <end position="1368"/>
    </location>
</feature>
<evidence type="ECO:0000259" key="7">
    <source>
        <dbReference type="Pfam" id="PF00082"/>
    </source>
</evidence>
<feature type="active site" description="Charge relay system" evidence="4">
    <location>
        <position position="638"/>
    </location>
</feature>
<evidence type="ECO:0000256" key="3">
    <source>
        <dbReference type="ARBA" id="ARBA00022825"/>
    </source>
</evidence>
<comment type="caution">
    <text evidence="8">The sequence shown here is derived from an EMBL/GenBank/DDBJ whole genome shotgun (WGS) entry which is preliminary data.</text>
</comment>